<dbReference type="AlphaFoldDB" id="A0A9P7AT72"/>
<dbReference type="InterPro" id="IPR013785">
    <property type="entry name" value="Aldolase_TIM"/>
</dbReference>
<evidence type="ECO:0000256" key="6">
    <source>
        <dbReference type="SAM" id="MobiDB-lite"/>
    </source>
</evidence>
<comment type="pathway">
    <text evidence="1">Carbohydrate degradation; glycolysis; D-glyceraldehyde 3-phosphate and glycerone phosphate from D-glucose: step 4/4.</text>
</comment>
<name>A0A9P7AT72_9AGAM</name>
<dbReference type="GO" id="GO:0006096">
    <property type="term" value="P:glycolytic process"/>
    <property type="evidence" value="ECO:0007669"/>
    <property type="project" value="UniProtKB-KW"/>
</dbReference>
<evidence type="ECO:0000256" key="2">
    <source>
        <dbReference type="ARBA" id="ARBA00010387"/>
    </source>
</evidence>
<reference evidence="7" key="1">
    <citation type="journal article" date="2020" name="New Phytol.">
        <title>Comparative genomics reveals dynamic genome evolution in host specialist ectomycorrhizal fungi.</title>
        <authorList>
            <person name="Lofgren L.A."/>
            <person name="Nguyen N.H."/>
            <person name="Vilgalys R."/>
            <person name="Ruytinx J."/>
            <person name="Liao H.L."/>
            <person name="Branco S."/>
            <person name="Kuo A."/>
            <person name="LaButti K."/>
            <person name="Lipzen A."/>
            <person name="Andreopoulos W."/>
            <person name="Pangilinan J."/>
            <person name="Riley R."/>
            <person name="Hundley H."/>
            <person name="Na H."/>
            <person name="Barry K."/>
            <person name="Grigoriev I.V."/>
            <person name="Stajich J.E."/>
            <person name="Kennedy P.G."/>
        </authorList>
    </citation>
    <scope>NUCLEOTIDE SEQUENCE</scope>
    <source>
        <strain evidence="7">MN1</strain>
    </source>
</reference>
<dbReference type="RefSeq" id="XP_041197257.1">
    <property type="nucleotide sequence ID" value="XM_041334742.1"/>
</dbReference>
<dbReference type="EMBL" id="JABBWG010000005">
    <property type="protein sequence ID" value="KAG1822851.1"/>
    <property type="molecule type" value="Genomic_DNA"/>
</dbReference>
<evidence type="ECO:0000256" key="1">
    <source>
        <dbReference type="ARBA" id="ARBA00004714"/>
    </source>
</evidence>
<dbReference type="EC" id="4.1.2.13" evidence="3"/>
<dbReference type="GO" id="GO:0004332">
    <property type="term" value="F:fructose-bisphosphate aldolase activity"/>
    <property type="evidence" value="ECO:0007669"/>
    <property type="project" value="UniProtKB-EC"/>
</dbReference>
<accession>A0A9P7AT72</accession>
<dbReference type="Pfam" id="PF00274">
    <property type="entry name" value="Glycolytic"/>
    <property type="match status" value="1"/>
</dbReference>
<dbReference type="OrthoDB" id="36455at2759"/>
<dbReference type="EMBL" id="JABBWG010000268">
    <property type="protein sequence ID" value="KAG1796218.1"/>
    <property type="molecule type" value="Genomic_DNA"/>
</dbReference>
<dbReference type="Gene3D" id="3.20.20.70">
    <property type="entry name" value="Aldolase class I"/>
    <property type="match status" value="1"/>
</dbReference>
<evidence type="ECO:0000256" key="4">
    <source>
        <dbReference type="ARBA" id="ARBA00023152"/>
    </source>
</evidence>
<gene>
    <name evidence="8" type="ORF">BJ212DRAFT_1330930</name>
    <name evidence="7" type="ORF">BJ212DRAFT_1408738</name>
</gene>
<evidence type="ECO:0000313" key="8">
    <source>
        <dbReference type="EMBL" id="KAG1822851.1"/>
    </source>
</evidence>
<proteinExistence type="inferred from homology"/>
<dbReference type="InterPro" id="IPR000741">
    <property type="entry name" value="FBA_I"/>
</dbReference>
<comment type="similarity">
    <text evidence="2">Belongs to the class I fructose-bisphosphate aldolase family.</text>
</comment>
<dbReference type="SUPFAM" id="SSF51569">
    <property type="entry name" value="Aldolase"/>
    <property type="match status" value="1"/>
</dbReference>
<feature type="compositionally biased region" description="Polar residues" evidence="6">
    <location>
        <begin position="22"/>
        <end position="37"/>
    </location>
</feature>
<evidence type="ECO:0000256" key="3">
    <source>
        <dbReference type="ARBA" id="ARBA00013068"/>
    </source>
</evidence>
<feature type="region of interest" description="Disordered" evidence="6">
    <location>
        <begin position="16"/>
        <end position="37"/>
    </location>
</feature>
<evidence type="ECO:0000256" key="5">
    <source>
        <dbReference type="ARBA" id="ARBA00023239"/>
    </source>
</evidence>
<organism evidence="7 9">
    <name type="scientific">Suillus subaureus</name>
    <dbReference type="NCBI Taxonomy" id="48587"/>
    <lineage>
        <taxon>Eukaryota</taxon>
        <taxon>Fungi</taxon>
        <taxon>Dikarya</taxon>
        <taxon>Basidiomycota</taxon>
        <taxon>Agaricomycotina</taxon>
        <taxon>Agaricomycetes</taxon>
        <taxon>Agaricomycetidae</taxon>
        <taxon>Boletales</taxon>
        <taxon>Suillineae</taxon>
        <taxon>Suillaceae</taxon>
        <taxon>Suillus</taxon>
    </lineage>
</organism>
<dbReference type="Proteomes" id="UP000807769">
    <property type="component" value="Unassembled WGS sequence"/>
</dbReference>
<comment type="caution">
    <text evidence="7">The sequence shown here is derived from an EMBL/GenBank/DDBJ whole genome shotgun (WGS) entry which is preliminary data.</text>
</comment>
<keyword evidence="5" id="KW-0456">Lyase</keyword>
<evidence type="ECO:0000313" key="7">
    <source>
        <dbReference type="EMBL" id="KAG1796218.1"/>
    </source>
</evidence>
<dbReference type="GeneID" id="64628759"/>
<keyword evidence="9" id="KW-1185">Reference proteome</keyword>
<keyword evidence="4" id="KW-0324">Glycolysis</keyword>
<evidence type="ECO:0000313" key="9">
    <source>
        <dbReference type="Proteomes" id="UP000807769"/>
    </source>
</evidence>
<sequence>MHCIWRTAGGSSIKPSFPQPSLKYSSHSTTPTEESGSATAIILARPVPVAVEGIIFLSGGLSDPDAVKLLNAVNIVANKVMLCRSR</sequence>
<protein>
    <recommendedName>
        <fullName evidence="3">fructose-bisphosphate aldolase</fullName>
        <ecNumber evidence="3">4.1.2.13</ecNumber>
    </recommendedName>
</protein>